<dbReference type="Pfam" id="PF00582">
    <property type="entry name" value="Usp"/>
    <property type="match status" value="1"/>
</dbReference>
<evidence type="ECO:0000313" key="3">
    <source>
        <dbReference type="EMBL" id="MBR7827661.1"/>
    </source>
</evidence>
<reference evidence="3" key="1">
    <citation type="submission" date="2021-04" db="EMBL/GenBank/DDBJ databases">
        <title>Genome based classification of Actinospica acidithermotolerans sp. nov., an actinobacterium isolated from an Indonesian hot spring.</title>
        <authorList>
            <person name="Kusuma A.B."/>
            <person name="Putra K.E."/>
            <person name="Nafisah S."/>
            <person name="Loh J."/>
            <person name="Nouioui I."/>
            <person name="Goodfellow M."/>
        </authorList>
    </citation>
    <scope>NUCLEOTIDE SEQUENCE</scope>
    <source>
        <strain evidence="3">MGRD01-02</strain>
    </source>
</reference>
<protein>
    <submittedName>
        <fullName evidence="3">Universal stress protein</fullName>
    </submittedName>
</protein>
<evidence type="ECO:0000256" key="1">
    <source>
        <dbReference type="ARBA" id="ARBA00008791"/>
    </source>
</evidence>
<dbReference type="Gene3D" id="3.40.50.620">
    <property type="entry name" value="HUPs"/>
    <property type="match status" value="1"/>
</dbReference>
<dbReference type="AlphaFoldDB" id="A0A941E9W0"/>
<proteinExistence type="inferred from homology"/>
<dbReference type="InterPro" id="IPR014729">
    <property type="entry name" value="Rossmann-like_a/b/a_fold"/>
</dbReference>
<comment type="caution">
    <text evidence="3">The sequence shown here is derived from an EMBL/GenBank/DDBJ whole genome shotgun (WGS) entry which is preliminary data.</text>
</comment>
<dbReference type="SUPFAM" id="SSF52402">
    <property type="entry name" value="Adenine nucleotide alpha hydrolases-like"/>
    <property type="match status" value="1"/>
</dbReference>
<accession>A0A941E9W0</accession>
<evidence type="ECO:0000313" key="4">
    <source>
        <dbReference type="Proteomes" id="UP000676325"/>
    </source>
</evidence>
<dbReference type="PRINTS" id="PR01438">
    <property type="entry name" value="UNVRSLSTRESS"/>
</dbReference>
<dbReference type="InterPro" id="IPR006015">
    <property type="entry name" value="Universal_stress_UspA"/>
</dbReference>
<dbReference type="Proteomes" id="UP000676325">
    <property type="component" value="Unassembled WGS sequence"/>
</dbReference>
<feature type="domain" description="UspA" evidence="2">
    <location>
        <begin position="14"/>
        <end position="152"/>
    </location>
</feature>
<comment type="similarity">
    <text evidence="1">Belongs to the universal stress protein A family.</text>
</comment>
<sequence length="175" mass="19041">MNETELFPEVRTARVVVGVTGSVSSGAALRRAVFEARRNGSPLVIVYAWEPPGGEAVYRRAPVPGMLPTWEREAREKLSAAIAESLGAIPADLHVEVLVVRAPAAFALNALADRANDLLVLGAGPRRSLVAQLRGRIRREVVRTAQAPVLLVAPVSVPRAMRRELRRVTPEDFLR</sequence>
<organism evidence="3 4">
    <name type="scientific">Actinospica acidithermotolerans</name>
    <dbReference type="NCBI Taxonomy" id="2828514"/>
    <lineage>
        <taxon>Bacteria</taxon>
        <taxon>Bacillati</taxon>
        <taxon>Actinomycetota</taxon>
        <taxon>Actinomycetes</taxon>
        <taxon>Catenulisporales</taxon>
        <taxon>Actinospicaceae</taxon>
        <taxon>Actinospica</taxon>
    </lineage>
</organism>
<dbReference type="CDD" id="cd00293">
    <property type="entry name" value="USP-like"/>
    <property type="match status" value="1"/>
</dbReference>
<keyword evidence="4" id="KW-1185">Reference proteome</keyword>
<evidence type="ECO:0000259" key="2">
    <source>
        <dbReference type="Pfam" id="PF00582"/>
    </source>
</evidence>
<name>A0A941E9W0_9ACTN</name>
<dbReference type="EMBL" id="JAGSOH010000039">
    <property type="protein sequence ID" value="MBR7827661.1"/>
    <property type="molecule type" value="Genomic_DNA"/>
</dbReference>
<dbReference type="InterPro" id="IPR006016">
    <property type="entry name" value="UspA"/>
</dbReference>
<dbReference type="RefSeq" id="WP_212518802.1">
    <property type="nucleotide sequence ID" value="NZ_JAGSOH010000039.1"/>
</dbReference>
<gene>
    <name evidence="3" type="ORF">KDK95_15185</name>
</gene>